<dbReference type="InterPro" id="IPR027275">
    <property type="entry name" value="PRC-brl_dom"/>
</dbReference>
<organism evidence="4">
    <name type="scientific">Microvirga ossetica</name>
    <dbReference type="NCBI Taxonomy" id="1882682"/>
    <lineage>
        <taxon>Bacteria</taxon>
        <taxon>Pseudomonadati</taxon>
        <taxon>Pseudomonadota</taxon>
        <taxon>Alphaproteobacteria</taxon>
        <taxon>Hyphomicrobiales</taxon>
        <taxon>Methylobacteriaceae</taxon>
        <taxon>Microvirga</taxon>
    </lineage>
</organism>
<dbReference type="EMBL" id="CP016617">
    <property type="protein sequence ID" value="ANY83069.1"/>
    <property type="molecule type" value="Genomic_DNA"/>
</dbReference>
<dbReference type="SUPFAM" id="SSF50346">
    <property type="entry name" value="PRC-barrel domain"/>
    <property type="match status" value="1"/>
</dbReference>
<dbReference type="AlphaFoldDB" id="A0A1B2ESY8"/>
<dbReference type="InterPro" id="IPR011033">
    <property type="entry name" value="PRC_barrel-like_sf"/>
</dbReference>
<proteinExistence type="predicted"/>
<evidence type="ECO:0000256" key="1">
    <source>
        <dbReference type="SAM" id="MobiDB-lite"/>
    </source>
</evidence>
<keyword evidence="2" id="KW-0732">Signal</keyword>
<evidence type="ECO:0000313" key="4">
    <source>
        <dbReference type="EMBL" id="ANY83069.1"/>
    </source>
</evidence>
<keyword evidence="4" id="KW-0614">Plasmid</keyword>
<sequence>MKTKLLVSGLLSSTLLASIAIAQGQPPAPLAGNAQPPTGSKDDRPADSRFITQEGSQGVLRLTDVIGLNAVGTGNKTIGEIEDVVLDHDGKVAAYIVKVSGTPGIGSRAVAVPVHAVEIDPVGMTATTGTIQSEGLPASTAEGQKTRSEMQISRVLTPGKIIVTIPVDQLKAAPAFDRNRP</sequence>
<protein>
    <recommendedName>
        <fullName evidence="3">PRC-barrel domain-containing protein</fullName>
    </recommendedName>
</protein>
<evidence type="ECO:0000256" key="2">
    <source>
        <dbReference type="SAM" id="SignalP"/>
    </source>
</evidence>
<dbReference type="KEGG" id="moc:BB934_33225"/>
<name>A0A1B2ESY8_9HYPH</name>
<gene>
    <name evidence="4" type="ORF">BB934_33225</name>
</gene>
<feature type="chain" id="PRO_5008536180" description="PRC-barrel domain-containing protein" evidence="2">
    <location>
        <begin position="23"/>
        <end position="181"/>
    </location>
</feature>
<geneLocation type="plasmid" evidence="4">
    <name>unnamed1</name>
</geneLocation>
<dbReference type="Pfam" id="PF05239">
    <property type="entry name" value="PRC"/>
    <property type="match status" value="1"/>
</dbReference>
<feature type="domain" description="PRC-barrel" evidence="3">
    <location>
        <begin position="59"/>
        <end position="120"/>
    </location>
</feature>
<feature type="signal peptide" evidence="2">
    <location>
        <begin position="1"/>
        <end position="22"/>
    </location>
</feature>
<feature type="region of interest" description="Disordered" evidence="1">
    <location>
        <begin position="26"/>
        <end position="47"/>
    </location>
</feature>
<dbReference type="RefSeq" id="WP_099514144.1">
    <property type="nucleotide sequence ID" value="NZ_CP016617.1"/>
</dbReference>
<dbReference type="OrthoDB" id="7818259at2"/>
<dbReference type="Gene3D" id="2.30.30.240">
    <property type="entry name" value="PRC-barrel domain"/>
    <property type="match status" value="1"/>
</dbReference>
<accession>A0A1B2ESY8</accession>
<reference evidence="4" key="1">
    <citation type="submission" date="2016-07" db="EMBL/GenBank/DDBJ databases">
        <title>Microvirga ossetica sp. nov. a new species of rhizobia isolated from root nodules of the legume species Vicia alpestris Steven originated from North Ossetia region in the Caucasus.</title>
        <authorList>
            <person name="Safronova V.I."/>
            <person name="Kuznetsova I.G."/>
            <person name="Sazanova A.L."/>
            <person name="Belimov A."/>
            <person name="Andronov E."/>
            <person name="Osledkin Y.S."/>
            <person name="Onishchuk O.P."/>
            <person name="Kurchak O.N."/>
            <person name="Shaposhnikov A.I."/>
            <person name="Willems A."/>
            <person name="Tikhonovich I.A."/>
        </authorList>
    </citation>
    <scope>NUCLEOTIDE SEQUENCE [LARGE SCALE GENOMIC DNA]</scope>
    <source>
        <strain evidence="4">V5/3M</strain>
        <plasmid evidence="4">unnamed1</plasmid>
    </source>
</reference>
<evidence type="ECO:0000259" key="3">
    <source>
        <dbReference type="Pfam" id="PF05239"/>
    </source>
</evidence>